<dbReference type="InterPro" id="IPR017972">
    <property type="entry name" value="Cyt_P450_CS"/>
</dbReference>
<organism evidence="8 9">
    <name type="scientific">Cystobacter fuscus</name>
    <dbReference type="NCBI Taxonomy" id="43"/>
    <lineage>
        <taxon>Bacteria</taxon>
        <taxon>Pseudomonadati</taxon>
        <taxon>Myxococcota</taxon>
        <taxon>Myxococcia</taxon>
        <taxon>Myxococcales</taxon>
        <taxon>Cystobacterineae</taxon>
        <taxon>Archangiaceae</taxon>
        <taxon>Cystobacter</taxon>
    </lineage>
</organism>
<sequence>MSGRINLLAPEIRANPYPAYAELRRNAPVSQVDPGGLWAVSRQEDVMHVFKNPQLFSSQGFRQAYRPPWISNYPLADSALVMDPPRHTQLRALINRAFGTQVVTRIEPRVREFAQRIVQALPDGQEVNFVEHFSVLMPMYVIGELLGLSPEVQPRLLSWVEWLGQFTGVGPADTARQEAVRATVNEARGHFEQVLTERRRNPGDDLISDLLRARVEGESLSDTDLLGFMFLLLVGGMETTIHLLSHSALRLQLQPELMRQLREQPSLLPRFIDEVLRHETPAHGVMRLTSEETELGGVRLPKGTRLLMLMGSANRDEAQHPDPDRFDMNRTQSNLPFGHGIHFCIGSQLARLEARLSLEALLSRFTHLTAGTQSIQWNSSLVVRGPTRLSLIPHEN</sequence>
<dbReference type="Proteomes" id="UP000217257">
    <property type="component" value="Chromosome"/>
</dbReference>
<keyword evidence="6 7" id="KW-0503">Monooxygenase</keyword>
<evidence type="ECO:0000256" key="7">
    <source>
        <dbReference type="RuleBase" id="RU000461"/>
    </source>
</evidence>
<keyword evidence="4 7" id="KW-0560">Oxidoreductase</keyword>
<dbReference type="GO" id="GO:0016705">
    <property type="term" value="F:oxidoreductase activity, acting on paired donors, with incorporation or reduction of molecular oxygen"/>
    <property type="evidence" value="ECO:0007669"/>
    <property type="project" value="InterPro"/>
</dbReference>
<evidence type="ECO:0000256" key="1">
    <source>
        <dbReference type="ARBA" id="ARBA00010617"/>
    </source>
</evidence>
<protein>
    <submittedName>
        <fullName evidence="8">Cytochrome P450 hydroxylase</fullName>
    </submittedName>
</protein>
<dbReference type="FunFam" id="1.10.630.10:FF:000018">
    <property type="entry name" value="Cytochrome P450 monooxygenase"/>
    <property type="match status" value="1"/>
</dbReference>
<dbReference type="SUPFAM" id="SSF48264">
    <property type="entry name" value="Cytochrome P450"/>
    <property type="match status" value="1"/>
</dbReference>
<dbReference type="PRINTS" id="PR00359">
    <property type="entry name" value="BP450"/>
</dbReference>
<dbReference type="Gene3D" id="1.10.630.10">
    <property type="entry name" value="Cytochrome P450"/>
    <property type="match status" value="1"/>
</dbReference>
<dbReference type="InterPro" id="IPR036396">
    <property type="entry name" value="Cyt_P450_sf"/>
</dbReference>
<dbReference type="PANTHER" id="PTHR46696:SF1">
    <property type="entry name" value="CYTOCHROME P450 YJIB-RELATED"/>
    <property type="match status" value="1"/>
</dbReference>
<keyword evidence="2 7" id="KW-0349">Heme</keyword>
<evidence type="ECO:0000256" key="3">
    <source>
        <dbReference type="ARBA" id="ARBA00022723"/>
    </source>
</evidence>
<dbReference type="PROSITE" id="PS00086">
    <property type="entry name" value="CYTOCHROME_P450"/>
    <property type="match status" value="1"/>
</dbReference>
<keyword evidence="5 7" id="KW-0408">Iron</keyword>
<gene>
    <name evidence="8" type="ORF">CYFUS_002491</name>
</gene>
<dbReference type="Pfam" id="PF00067">
    <property type="entry name" value="p450"/>
    <property type="match status" value="1"/>
</dbReference>
<dbReference type="EMBL" id="CP022098">
    <property type="protein sequence ID" value="ATB37070.1"/>
    <property type="molecule type" value="Genomic_DNA"/>
</dbReference>
<comment type="similarity">
    <text evidence="1 7">Belongs to the cytochrome P450 family.</text>
</comment>
<dbReference type="AlphaFoldDB" id="A0A250J0M1"/>
<dbReference type="PANTHER" id="PTHR46696">
    <property type="entry name" value="P450, PUTATIVE (EUROFUNG)-RELATED"/>
    <property type="match status" value="1"/>
</dbReference>
<name>A0A250J0M1_9BACT</name>
<dbReference type="InterPro" id="IPR002397">
    <property type="entry name" value="Cyt_P450_B"/>
</dbReference>
<dbReference type="KEGG" id="cfus:CYFUS_002491"/>
<dbReference type="GO" id="GO:0004497">
    <property type="term" value="F:monooxygenase activity"/>
    <property type="evidence" value="ECO:0007669"/>
    <property type="project" value="UniProtKB-KW"/>
</dbReference>
<evidence type="ECO:0000256" key="5">
    <source>
        <dbReference type="ARBA" id="ARBA00023004"/>
    </source>
</evidence>
<keyword evidence="3 7" id="KW-0479">Metal-binding</keyword>
<evidence type="ECO:0000313" key="8">
    <source>
        <dbReference type="EMBL" id="ATB37070.1"/>
    </source>
</evidence>
<dbReference type="GO" id="GO:0005506">
    <property type="term" value="F:iron ion binding"/>
    <property type="evidence" value="ECO:0007669"/>
    <property type="project" value="InterPro"/>
</dbReference>
<evidence type="ECO:0000256" key="4">
    <source>
        <dbReference type="ARBA" id="ARBA00023002"/>
    </source>
</evidence>
<dbReference type="GO" id="GO:0020037">
    <property type="term" value="F:heme binding"/>
    <property type="evidence" value="ECO:0007669"/>
    <property type="project" value="InterPro"/>
</dbReference>
<dbReference type="RefSeq" id="WP_095985434.1">
    <property type="nucleotide sequence ID" value="NZ_CP022098.1"/>
</dbReference>
<proteinExistence type="inferred from homology"/>
<dbReference type="InterPro" id="IPR001128">
    <property type="entry name" value="Cyt_P450"/>
</dbReference>
<evidence type="ECO:0000313" key="9">
    <source>
        <dbReference type="Proteomes" id="UP000217257"/>
    </source>
</evidence>
<evidence type="ECO:0000256" key="6">
    <source>
        <dbReference type="ARBA" id="ARBA00023033"/>
    </source>
</evidence>
<accession>A0A250J0M1</accession>
<evidence type="ECO:0000256" key="2">
    <source>
        <dbReference type="ARBA" id="ARBA00022617"/>
    </source>
</evidence>
<reference evidence="8 9" key="1">
    <citation type="submission" date="2017-06" db="EMBL/GenBank/DDBJ databases">
        <title>Sequencing and comparative analysis of myxobacterial genomes.</title>
        <authorList>
            <person name="Rupp O."/>
            <person name="Goesmann A."/>
            <person name="Sogaard-Andersen L."/>
        </authorList>
    </citation>
    <scope>NUCLEOTIDE SEQUENCE [LARGE SCALE GENOMIC DNA]</scope>
    <source>
        <strain evidence="8 9">DSM 52655</strain>
    </source>
</reference>